<dbReference type="Proteomes" id="UP001054837">
    <property type="component" value="Unassembled WGS sequence"/>
</dbReference>
<evidence type="ECO:0000313" key="5">
    <source>
        <dbReference type="EMBL" id="GIY19873.1"/>
    </source>
</evidence>
<dbReference type="AlphaFoldDB" id="A0AAV4RD22"/>
<dbReference type="InterPro" id="IPR027377">
    <property type="entry name" value="ZAR1/RTP1-5-like_Znf-3CxxC"/>
</dbReference>
<feature type="domain" description="3CxxC-type" evidence="4">
    <location>
        <begin position="49"/>
        <end position="150"/>
    </location>
</feature>
<dbReference type="Pfam" id="PF13695">
    <property type="entry name" value="Zn_ribbon_3CxxC"/>
    <property type="match status" value="1"/>
</dbReference>
<sequence length="188" mass="21912">MFRKTLTYTLAEFNDTAEPSVSNVIQEALVRAHTSRLSLDPQRSSLVVHGCGTYQCDTCHNHWNCLFSWVNMDIRRCQVLRRWRMKCKYCSFYEGHLGIEPAFRPNELELLVRNALSLYRGFNTVDRYDRLSLTSGGPHPRELCEKCEWGLLKCWDPFVRSVLNDRRVSLAPVFASPSAKDYVRFLQN</sequence>
<keyword evidence="2" id="KW-0863">Zinc-finger</keyword>
<reference evidence="5 6" key="1">
    <citation type="submission" date="2021-06" db="EMBL/GenBank/DDBJ databases">
        <title>Caerostris darwini draft genome.</title>
        <authorList>
            <person name="Kono N."/>
            <person name="Arakawa K."/>
        </authorList>
    </citation>
    <scope>NUCLEOTIDE SEQUENCE [LARGE SCALE GENOMIC DNA]</scope>
</reference>
<evidence type="ECO:0000259" key="4">
    <source>
        <dbReference type="SMART" id="SM01328"/>
    </source>
</evidence>
<protein>
    <recommendedName>
        <fullName evidence="4">3CxxC-type domain-containing protein</fullName>
    </recommendedName>
</protein>
<keyword evidence="3" id="KW-0862">Zinc</keyword>
<accession>A0AAV4RD22</accession>
<evidence type="ECO:0000313" key="6">
    <source>
        <dbReference type="Proteomes" id="UP001054837"/>
    </source>
</evidence>
<name>A0AAV4RD22_9ARAC</name>
<organism evidence="5 6">
    <name type="scientific">Caerostris darwini</name>
    <dbReference type="NCBI Taxonomy" id="1538125"/>
    <lineage>
        <taxon>Eukaryota</taxon>
        <taxon>Metazoa</taxon>
        <taxon>Ecdysozoa</taxon>
        <taxon>Arthropoda</taxon>
        <taxon>Chelicerata</taxon>
        <taxon>Arachnida</taxon>
        <taxon>Araneae</taxon>
        <taxon>Araneomorphae</taxon>
        <taxon>Entelegynae</taxon>
        <taxon>Araneoidea</taxon>
        <taxon>Araneidae</taxon>
        <taxon>Caerostris</taxon>
    </lineage>
</organism>
<gene>
    <name evidence="5" type="ORF">CDAR_244511</name>
</gene>
<evidence type="ECO:0000256" key="2">
    <source>
        <dbReference type="ARBA" id="ARBA00022771"/>
    </source>
</evidence>
<keyword evidence="1" id="KW-0479">Metal-binding</keyword>
<dbReference type="GO" id="GO:0008270">
    <property type="term" value="F:zinc ion binding"/>
    <property type="evidence" value="ECO:0007669"/>
    <property type="project" value="UniProtKB-KW"/>
</dbReference>
<dbReference type="EMBL" id="BPLQ01006072">
    <property type="protein sequence ID" value="GIY19873.1"/>
    <property type="molecule type" value="Genomic_DNA"/>
</dbReference>
<evidence type="ECO:0000256" key="3">
    <source>
        <dbReference type="ARBA" id="ARBA00022833"/>
    </source>
</evidence>
<evidence type="ECO:0000256" key="1">
    <source>
        <dbReference type="ARBA" id="ARBA00022723"/>
    </source>
</evidence>
<keyword evidence="6" id="KW-1185">Reference proteome</keyword>
<proteinExistence type="predicted"/>
<comment type="caution">
    <text evidence="5">The sequence shown here is derived from an EMBL/GenBank/DDBJ whole genome shotgun (WGS) entry which is preliminary data.</text>
</comment>
<dbReference type="SMART" id="SM01328">
    <property type="entry name" value="zf-3CxxC"/>
    <property type="match status" value="1"/>
</dbReference>